<feature type="chain" id="PRO_5045609884" evidence="1">
    <location>
        <begin position="21"/>
        <end position="104"/>
    </location>
</feature>
<gene>
    <name evidence="2" type="ORF">AAEO56_10625</name>
</gene>
<reference evidence="2 3" key="1">
    <citation type="submission" date="2024-04" db="EMBL/GenBank/DDBJ databases">
        <title>Flavobacterium sp. DGU11 16S ribosomal RNA gene Genome sequencing and assembly.</title>
        <authorList>
            <person name="Park S."/>
        </authorList>
    </citation>
    <scope>NUCLEOTIDE SEQUENCE [LARGE SCALE GENOMIC DNA]</scope>
    <source>
        <strain evidence="2 3">DGU11</strain>
    </source>
</reference>
<dbReference type="RefSeq" id="WP_341697032.1">
    <property type="nucleotide sequence ID" value="NZ_JBBYHR010000005.1"/>
</dbReference>
<keyword evidence="3" id="KW-1185">Reference proteome</keyword>
<evidence type="ECO:0000256" key="1">
    <source>
        <dbReference type="SAM" id="SignalP"/>
    </source>
</evidence>
<sequence>MKKKLFSVFAIIALAGTSYAATDKKTEEASSKKQETKDCTIEITAPCRGSAMVDDGRGNLIPIEMETVNTRDAFECSEIFGTFLNELKREGLRVVTFTNMYGYN</sequence>
<proteinExistence type="predicted"/>
<dbReference type="EMBL" id="JBBYHR010000005">
    <property type="protein sequence ID" value="MEL1244716.1"/>
    <property type="molecule type" value="Genomic_DNA"/>
</dbReference>
<feature type="signal peptide" evidence="1">
    <location>
        <begin position="1"/>
        <end position="20"/>
    </location>
</feature>
<organism evidence="2 3">
    <name type="scientific">Flavobacterium arundinis</name>
    <dbReference type="NCBI Taxonomy" id="3139143"/>
    <lineage>
        <taxon>Bacteria</taxon>
        <taxon>Pseudomonadati</taxon>
        <taxon>Bacteroidota</taxon>
        <taxon>Flavobacteriia</taxon>
        <taxon>Flavobacteriales</taxon>
        <taxon>Flavobacteriaceae</taxon>
        <taxon>Flavobacterium</taxon>
    </lineage>
</organism>
<protein>
    <submittedName>
        <fullName evidence="2">Uncharacterized protein</fullName>
    </submittedName>
</protein>
<comment type="caution">
    <text evidence="2">The sequence shown here is derived from an EMBL/GenBank/DDBJ whole genome shotgun (WGS) entry which is preliminary data.</text>
</comment>
<evidence type="ECO:0000313" key="2">
    <source>
        <dbReference type="EMBL" id="MEL1244716.1"/>
    </source>
</evidence>
<keyword evidence="1" id="KW-0732">Signal</keyword>
<dbReference type="Proteomes" id="UP001464555">
    <property type="component" value="Unassembled WGS sequence"/>
</dbReference>
<name>A0ABU9HX36_9FLAO</name>
<evidence type="ECO:0000313" key="3">
    <source>
        <dbReference type="Proteomes" id="UP001464555"/>
    </source>
</evidence>
<accession>A0ABU9HX36</accession>